<dbReference type="EMBL" id="CAMXCT030002413">
    <property type="protein sequence ID" value="CAL4785308.1"/>
    <property type="molecule type" value="Genomic_DNA"/>
</dbReference>
<sequence length="730" mass="81699">MEMAQKEKVLKTMEQELRSICQLSSNLGSDFVHVMDYFMGKDKATWKQEVEDLMTRCASLGWLKQPALQQVPASQASSIDFWMDITQISPEGLRGRPKLVNVLQTFRNFMESGFSSTRSPLVVCAPASVAPGQPVPDWSFQVSVGMTRNLSAKLVVELAKNLADADLQVVLKEVTSCLQVKATLEPNQADVFASSMRSKFIISESTRPDVIQLYSGLCQMFSLRGQKYSEQISSYITAFNKGSNVDAARLSEAEVKMLLLLPGQQSEFLAVLERHWDNFKIQDSALPLKSLINTVDRTKRTDASMPGIWQAIFVASPDQNTLFVKRAIQIFLRNLAEAQAASKGKAINLRMRASGLRDKIGESYDFCCLWVHFAKEFQQKLGDQAYAKALAAFQKGSYDREFLEKVRTQDGKLCLDDFRFLSILQGTDTTVKSLQQVQQEASDALEMAQLKAWQSELCKEQKVFEEYTAKLQAFDARKPESKQISELSSLAYMEANTPVRFTDKKAYVSTLFQNQLTKYALQSQVSEENVLTVFVGDLTKLGTAFSKYLLDTVSIISENCAAYPKTTCALLIAPNSGCCGATYSDADVEKACQQVETELKEPQSHLAVKRVSIMFAEGSFATQSRRCGYHDCFMVMSDVKDTDGELMCMFQHSSLWYRRIVADVQLLAGTDFVVPDLNRVPGPLSKAQKHKQWISGEQVYLKTMKALFKGMSTTAASMPVCYVDLFPYDA</sequence>
<dbReference type="EMBL" id="CAMXCT020002413">
    <property type="protein sequence ID" value="CAL1151371.1"/>
    <property type="molecule type" value="Genomic_DNA"/>
</dbReference>
<proteinExistence type="predicted"/>
<reference evidence="1" key="1">
    <citation type="submission" date="2022-10" db="EMBL/GenBank/DDBJ databases">
        <authorList>
            <person name="Chen Y."/>
            <person name="Dougan E. K."/>
            <person name="Chan C."/>
            <person name="Rhodes N."/>
            <person name="Thang M."/>
        </authorList>
    </citation>
    <scope>NUCLEOTIDE SEQUENCE</scope>
</reference>
<protein>
    <submittedName>
        <fullName evidence="1">Uncharacterized protein</fullName>
    </submittedName>
</protein>
<dbReference type="AlphaFoldDB" id="A0A9P1CV66"/>
<organism evidence="1">
    <name type="scientific">Cladocopium goreaui</name>
    <dbReference type="NCBI Taxonomy" id="2562237"/>
    <lineage>
        <taxon>Eukaryota</taxon>
        <taxon>Sar</taxon>
        <taxon>Alveolata</taxon>
        <taxon>Dinophyceae</taxon>
        <taxon>Suessiales</taxon>
        <taxon>Symbiodiniaceae</taxon>
        <taxon>Cladocopium</taxon>
    </lineage>
</organism>
<evidence type="ECO:0000313" key="2">
    <source>
        <dbReference type="EMBL" id="CAL1151371.1"/>
    </source>
</evidence>
<gene>
    <name evidence="1" type="ORF">C1SCF055_LOCUS24331</name>
</gene>
<evidence type="ECO:0000313" key="3">
    <source>
        <dbReference type="Proteomes" id="UP001152797"/>
    </source>
</evidence>
<dbReference type="EMBL" id="CAMXCT010002413">
    <property type="protein sequence ID" value="CAI3997996.1"/>
    <property type="molecule type" value="Genomic_DNA"/>
</dbReference>
<comment type="caution">
    <text evidence="1">The sequence shown here is derived from an EMBL/GenBank/DDBJ whole genome shotgun (WGS) entry which is preliminary data.</text>
</comment>
<dbReference type="Proteomes" id="UP001152797">
    <property type="component" value="Unassembled WGS sequence"/>
</dbReference>
<evidence type="ECO:0000313" key="1">
    <source>
        <dbReference type="EMBL" id="CAI3997996.1"/>
    </source>
</evidence>
<reference evidence="2" key="2">
    <citation type="submission" date="2024-04" db="EMBL/GenBank/DDBJ databases">
        <authorList>
            <person name="Chen Y."/>
            <person name="Shah S."/>
            <person name="Dougan E. K."/>
            <person name="Thang M."/>
            <person name="Chan C."/>
        </authorList>
    </citation>
    <scope>NUCLEOTIDE SEQUENCE [LARGE SCALE GENOMIC DNA]</scope>
</reference>
<accession>A0A9P1CV66</accession>
<name>A0A9P1CV66_9DINO</name>
<dbReference type="OrthoDB" id="409766at2759"/>
<keyword evidence="3" id="KW-1185">Reference proteome</keyword>